<organism evidence="8 9">
    <name type="scientific">Phoenicibacter congonensis</name>
    <dbReference type="NCBI Taxonomy" id="1944646"/>
    <lineage>
        <taxon>Bacteria</taxon>
        <taxon>Bacillati</taxon>
        <taxon>Actinomycetota</taxon>
        <taxon>Coriobacteriia</taxon>
        <taxon>Eggerthellales</taxon>
        <taxon>Eggerthellaceae</taxon>
        <taxon>Phoenicibacter</taxon>
    </lineage>
</organism>
<dbReference type="EMBL" id="JAUMVS010000023">
    <property type="protein sequence ID" value="MDO4841513.1"/>
    <property type="molecule type" value="Genomic_DNA"/>
</dbReference>
<keyword evidence="9" id="KW-1185">Reference proteome</keyword>
<evidence type="ECO:0000256" key="2">
    <source>
        <dbReference type="ARBA" id="ARBA00022689"/>
    </source>
</evidence>
<evidence type="ECO:0000313" key="9">
    <source>
        <dbReference type="Proteomes" id="UP001168575"/>
    </source>
</evidence>
<evidence type="ECO:0000256" key="1">
    <source>
        <dbReference type="ARBA" id="ARBA00022491"/>
    </source>
</evidence>
<dbReference type="Pfam" id="PF10723">
    <property type="entry name" value="RepB-RCR_reg"/>
    <property type="match status" value="1"/>
</dbReference>
<name>A0AA43U5R5_9ACTN</name>
<evidence type="ECO:0000256" key="7">
    <source>
        <dbReference type="SAM" id="MobiDB-lite"/>
    </source>
</evidence>
<sequence length="82" mass="9475">MYNNRNNTKKEGEPMALSDKKRASNDRWIKENYKQVKLSMPNEEAEALEVHCAEYGYTKAGFIRQAIKDKIALDHQMNANKG</sequence>
<evidence type="ECO:0000313" key="8">
    <source>
        <dbReference type="EMBL" id="MDO4841513.1"/>
    </source>
</evidence>
<keyword evidence="2" id="KW-0615">Plasmid copy control</keyword>
<keyword evidence="4" id="KW-0238">DNA-binding</keyword>
<dbReference type="GO" id="GO:0003677">
    <property type="term" value="F:DNA binding"/>
    <property type="evidence" value="ECO:0007669"/>
    <property type="project" value="UniProtKB-KW"/>
</dbReference>
<dbReference type="GO" id="GO:0006276">
    <property type="term" value="P:plasmid maintenance"/>
    <property type="evidence" value="ECO:0007669"/>
    <property type="project" value="UniProtKB-KW"/>
</dbReference>
<gene>
    <name evidence="8" type="ORF">Q3982_02410</name>
</gene>
<keyword evidence="5" id="KW-0804">Transcription</keyword>
<accession>A0AA43U5R5</accession>
<dbReference type="AlphaFoldDB" id="A0AA43U5R5"/>
<evidence type="ECO:0000256" key="3">
    <source>
        <dbReference type="ARBA" id="ARBA00023015"/>
    </source>
</evidence>
<keyword evidence="3" id="KW-0805">Transcription regulation</keyword>
<feature type="region of interest" description="Disordered" evidence="7">
    <location>
        <begin position="1"/>
        <end position="23"/>
    </location>
</feature>
<proteinExistence type="predicted"/>
<dbReference type="InterPro" id="IPR019661">
    <property type="entry name" value="RepA2"/>
</dbReference>
<evidence type="ECO:0000256" key="5">
    <source>
        <dbReference type="ARBA" id="ARBA00023163"/>
    </source>
</evidence>
<protein>
    <recommendedName>
        <fullName evidence="6">Protein CopB</fullName>
    </recommendedName>
</protein>
<evidence type="ECO:0000256" key="4">
    <source>
        <dbReference type="ARBA" id="ARBA00023125"/>
    </source>
</evidence>
<keyword evidence="1" id="KW-0678">Repressor</keyword>
<evidence type="ECO:0000256" key="6">
    <source>
        <dbReference type="ARBA" id="ARBA00031853"/>
    </source>
</evidence>
<feature type="compositionally biased region" description="Basic and acidic residues" evidence="7">
    <location>
        <begin position="8"/>
        <end position="23"/>
    </location>
</feature>
<dbReference type="Proteomes" id="UP001168575">
    <property type="component" value="Unassembled WGS sequence"/>
</dbReference>
<comment type="caution">
    <text evidence="8">The sequence shown here is derived from an EMBL/GenBank/DDBJ whole genome shotgun (WGS) entry which is preliminary data.</text>
</comment>
<reference evidence="8" key="1">
    <citation type="submission" date="2023-07" db="EMBL/GenBank/DDBJ databases">
        <title>Between Cages and Wild: Unraveling the Impact of Captivity on Animal Microbiomes and Antimicrobial Resistance.</title>
        <authorList>
            <person name="Schmartz G.P."/>
            <person name="Rehner J."/>
            <person name="Schuff M.J."/>
            <person name="Becker S.L."/>
            <person name="Kravczyk M."/>
            <person name="Gurevich A."/>
            <person name="Francke R."/>
            <person name="Mueller R."/>
            <person name="Keller V."/>
            <person name="Keller A."/>
        </authorList>
    </citation>
    <scope>NUCLEOTIDE SEQUENCE</scope>
    <source>
        <strain evidence="8">S12M_St_49</strain>
    </source>
</reference>